<keyword evidence="3" id="KW-1185">Reference proteome</keyword>
<dbReference type="RefSeq" id="WP_369331787.1">
    <property type="nucleotide sequence ID" value="NZ_JAULBC010000008.1"/>
</dbReference>
<comment type="caution">
    <text evidence="2">The sequence shown here is derived from an EMBL/GenBank/DDBJ whole genome shotgun (WGS) entry which is preliminary data.</text>
</comment>
<dbReference type="SUPFAM" id="SSF69118">
    <property type="entry name" value="AhpD-like"/>
    <property type="match status" value="1"/>
</dbReference>
<name>A0ABV3ZLK6_9BACT</name>
<evidence type="ECO:0000313" key="2">
    <source>
        <dbReference type="EMBL" id="MEX6690375.1"/>
    </source>
</evidence>
<dbReference type="PANTHER" id="PTHR34846:SF10">
    <property type="entry name" value="CYTOPLASMIC PROTEIN"/>
    <property type="match status" value="1"/>
</dbReference>
<dbReference type="InterPro" id="IPR004675">
    <property type="entry name" value="AhpD_core"/>
</dbReference>
<dbReference type="NCBIfam" id="TIGR00778">
    <property type="entry name" value="ahpD_dom"/>
    <property type="match status" value="1"/>
</dbReference>
<evidence type="ECO:0000259" key="1">
    <source>
        <dbReference type="Pfam" id="PF02627"/>
    </source>
</evidence>
<dbReference type="InterPro" id="IPR029032">
    <property type="entry name" value="AhpD-like"/>
</dbReference>
<protein>
    <submittedName>
        <fullName evidence="2">Carboxymuconolactone decarboxylase family protein</fullName>
    </submittedName>
</protein>
<dbReference type="EMBL" id="JAULBC010000008">
    <property type="protein sequence ID" value="MEX6690375.1"/>
    <property type="molecule type" value="Genomic_DNA"/>
</dbReference>
<dbReference type="InterPro" id="IPR003779">
    <property type="entry name" value="CMD-like"/>
</dbReference>
<reference evidence="2 3" key="1">
    <citation type="submission" date="2023-07" db="EMBL/GenBank/DDBJ databases">
        <authorList>
            <person name="Lian W.-H."/>
        </authorList>
    </citation>
    <scope>NUCLEOTIDE SEQUENCE [LARGE SCALE GENOMIC DNA]</scope>
    <source>
        <strain evidence="2 3">SYSU DXS3180</strain>
    </source>
</reference>
<dbReference type="Gene3D" id="1.20.1290.10">
    <property type="entry name" value="AhpD-like"/>
    <property type="match status" value="1"/>
</dbReference>
<dbReference type="Pfam" id="PF02627">
    <property type="entry name" value="CMD"/>
    <property type="match status" value="1"/>
</dbReference>
<organism evidence="2 3">
    <name type="scientific">Danxiaibacter flavus</name>
    <dbReference type="NCBI Taxonomy" id="3049108"/>
    <lineage>
        <taxon>Bacteria</taxon>
        <taxon>Pseudomonadati</taxon>
        <taxon>Bacteroidota</taxon>
        <taxon>Chitinophagia</taxon>
        <taxon>Chitinophagales</taxon>
        <taxon>Chitinophagaceae</taxon>
        <taxon>Danxiaibacter</taxon>
    </lineage>
</organism>
<dbReference type="PANTHER" id="PTHR34846">
    <property type="entry name" value="4-CARBOXYMUCONOLACTONE DECARBOXYLASE FAMILY PROTEIN (AFU_ORTHOLOGUE AFUA_6G11590)"/>
    <property type="match status" value="1"/>
</dbReference>
<gene>
    <name evidence="2" type="ORF">QTN47_22885</name>
</gene>
<proteinExistence type="predicted"/>
<sequence>MKQRTPLRKIQPPAYKAMFTLDEEAAKVNIDPLYKELIKIRASQINGCSYCVNSHSKDARKKGMSEQKLYLISAWREAENIFNEEELLLLQMTEEITLIHQHGLSDDAYERSIALFGEQTTAEIIMAIVTINAWNRIGVATKLQPPVEVEEVA</sequence>
<feature type="domain" description="Carboxymuconolactone decarboxylase-like" evidence="1">
    <location>
        <begin position="12"/>
        <end position="79"/>
    </location>
</feature>
<evidence type="ECO:0000313" key="3">
    <source>
        <dbReference type="Proteomes" id="UP001560573"/>
    </source>
</evidence>
<accession>A0ABV3ZLK6</accession>
<dbReference type="Proteomes" id="UP001560573">
    <property type="component" value="Unassembled WGS sequence"/>
</dbReference>